<dbReference type="AlphaFoldDB" id="A0A4R5LAG1"/>
<dbReference type="Proteomes" id="UP000295606">
    <property type="component" value="Unassembled WGS sequence"/>
</dbReference>
<reference evidence="1 2" key="1">
    <citation type="submission" date="2019-03" db="EMBL/GenBank/DDBJ databases">
        <title>Paraburkholderia sp. isolated from native Mimosa gymnas in Guartela State Park, Brazil.</title>
        <authorList>
            <person name="Paulitsch F."/>
            <person name="Hungria M."/>
            <person name="Delamuta J.R.M."/>
            <person name="Ribeiro R.A."/>
            <person name="Dall'Agnol R."/>
            <person name="Silva J.S.B."/>
        </authorList>
    </citation>
    <scope>NUCLEOTIDE SEQUENCE [LARGE SCALE GENOMIC DNA]</scope>
    <source>
        <strain evidence="1 2">CNPSo 3008</strain>
    </source>
</reference>
<protein>
    <submittedName>
        <fullName evidence="1">Uncharacterized protein</fullName>
    </submittedName>
</protein>
<organism evidence="1 2">
    <name type="scientific">Paraburkholderia guartelaensis</name>
    <dbReference type="NCBI Taxonomy" id="2546446"/>
    <lineage>
        <taxon>Bacteria</taxon>
        <taxon>Pseudomonadati</taxon>
        <taxon>Pseudomonadota</taxon>
        <taxon>Betaproteobacteria</taxon>
        <taxon>Burkholderiales</taxon>
        <taxon>Burkholderiaceae</taxon>
        <taxon>Paraburkholderia</taxon>
    </lineage>
</organism>
<comment type="caution">
    <text evidence="1">The sequence shown here is derived from an EMBL/GenBank/DDBJ whole genome shotgun (WGS) entry which is preliminary data.</text>
</comment>
<evidence type="ECO:0000313" key="1">
    <source>
        <dbReference type="EMBL" id="TDG05100.1"/>
    </source>
</evidence>
<dbReference type="EMBL" id="SMOD01000023">
    <property type="protein sequence ID" value="TDG05100.1"/>
    <property type="molecule type" value="Genomic_DNA"/>
</dbReference>
<accession>A0A4R5LAG1</accession>
<evidence type="ECO:0000313" key="2">
    <source>
        <dbReference type="Proteomes" id="UP000295606"/>
    </source>
</evidence>
<sequence>MPLAADSTESDSVDEVEFQAEPWTFEEGDGYSVYYPGEPEPRDASYENVRYRRLPVVLLKPDMPARWKALLEKR</sequence>
<name>A0A4R5LAG1_9BURK</name>
<gene>
    <name evidence="1" type="ORF">E1N52_27075</name>
</gene>
<dbReference type="RefSeq" id="WP_133185866.1">
    <property type="nucleotide sequence ID" value="NZ_SMOD01000023.1"/>
</dbReference>
<proteinExistence type="predicted"/>